<evidence type="ECO:0000313" key="3">
    <source>
        <dbReference type="EMBL" id="GAU29933.1"/>
    </source>
</evidence>
<feature type="compositionally biased region" description="Basic and acidic residues" evidence="1">
    <location>
        <begin position="24"/>
        <end position="38"/>
    </location>
</feature>
<dbReference type="Proteomes" id="UP000242715">
    <property type="component" value="Unassembled WGS sequence"/>
</dbReference>
<evidence type="ECO:0000256" key="1">
    <source>
        <dbReference type="SAM" id="MobiDB-lite"/>
    </source>
</evidence>
<evidence type="ECO:0000256" key="2">
    <source>
        <dbReference type="SAM" id="SignalP"/>
    </source>
</evidence>
<name>A0A2Z6MJE4_TRISU</name>
<feature type="signal peptide" evidence="2">
    <location>
        <begin position="1"/>
        <end position="23"/>
    </location>
</feature>
<gene>
    <name evidence="3" type="ORF">TSUD_360480</name>
</gene>
<proteinExistence type="predicted"/>
<keyword evidence="4" id="KW-1185">Reference proteome</keyword>
<dbReference type="AlphaFoldDB" id="A0A2Z6MJE4"/>
<organism evidence="3 4">
    <name type="scientific">Trifolium subterraneum</name>
    <name type="common">Subterranean clover</name>
    <dbReference type="NCBI Taxonomy" id="3900"/>
    <lineage>
        <taxon>Eukaryota</taxon>
        <taxon>Viridiplantae</taxon>
        <taxon>Streptophyta</taxon>
        <taxon>Embryophyta</taxon>
        <taxon>Tracheophyta</taxon>
        <taxon>Spermatophyta</taxon>
        <taxon>Magnoliopsida</taxon>
        <taxon>eudicotyledons</taxon>
        <taxon>Gunneridae</taxon>
        <taxon>Pentapetalae</taxon>
        <taxon>rosids</taxon>
        <taxon>fabids</taxon>
        <taxon>Fabales</taxon>
        <taxon>Fabaceae</taxon>
        <taxon>Papilionoideae</taxon>
        <taxon>50 kb inversion clade</taxon>
        <taxon>NPAAA clade</taxon>
        <taxon>Hologalegina</taxon>
        <taxon>IRL clade</taxon>
        <taxon>Trifolieae</taxon>
        <taxon>Trifolium</taxon>
    </lineage>
</organism>
<protein>
    <submittedName>
        <fullName evidence="3">Uncharacterized protein</fullName>
    </submittedName>
</protein>
<feature type="chain" id="PRO_5016373651" evidence="2">
    <location>
        <begin position="24"/>
        <end position="59"/>
    </location>
</feature>
<accession>A0A2Z6MJE4</accession>
<feature type="region of interest" description="Disordered" evidence="1">
    <location>
        <begin position="20"/>
        <end position="59"/>
    </location>
</feature>
<keyword evidence="2" id="KW-0732">Signal</keyword>
<dbReference type="EMBL" id="DF973412">
    <property type="protein sequence ID" value="GAU29933.1"/>
    <property type="molecule type" value="Genomic_DNA"/>
</dbReference>
<sequence length="59" mass="6639">MGGCVNLMLLILISLHPPSSIRASSKESKKRSLEERPRRMIQGVGSHNQTILNRSIKIR</sequence>
<reference evidence="4" key="1">
    <citation type="journal article" date="2017" name="Front. Plant Sci.">
        <title>Climate Clever Clovers: New Paradigm to Reduce the Environmental Footprint of Ruminants by Breeding Low Methanogenic Forages Utilizing Haplotype Variation.</title>
        <authorList>
            <person name="Kaur P."/>
            <person name="Appels R."/>
            <person name="Bayer P.E."/>
            <person name="Keeble-Gagnere G."/>
            <person name="Wang J."/>
            <person name="Hirakawa H."/>
            <person name="Shirasawa K."/>
            <person name="Vercoe P."/>
            <person name="Stefanova K."/>
            <person name="Durmic Z."/>
            <person name="Nichols P."/>
            <person name="Revell C."/>
            <person name="Isobe S.N."/>
            <person name="Edwards D."/>
            <person name="Erskine W."/>
        </authorList>
    </citation>
    <scope>NUCLEOTIDE SEQUENCE [LARGE SCALE GENOMIC DNA]</scope>
    <source>
        <strain evidence="4">cv. Daliak</strain>
    </source>
</reference>
<evidence type="ECO:0000313" key="4">
    <source>
        <dbReference type="Proteomes" id="UP000242715"/>
    </source>
</evidence>